<protein>
    <recommendedName>
        <fullName evidence="5 6">Phosphoglycolate phosphatase</fullName>
        <shortName evidence="5">PGP</shortName>
        <shortName evidence="5">PGPase</shortName>
        <ecNumber evidence="5 6">3.1.3.18</ecNumber>
    </recommendedName>
</protein>
<comment type="cofactor">
    <cofactor evidence="5">
        <name>Mg(2+)</name>
        <dbReference type="ChEBI" id="CHEBI:18420"/>
    </cofactor>
</comment>
<feature type="binding site" evidence="5">
    <location>
        <position position="13"/>
    </location>
    <ligand>
        <name>Mg(2+)</name>
        <dbReference type="ChEBI" id="CHEBI:18420"/>
    </ligand>
</feature>
<evidence type="ECO:0000256" key="5">
    <source>
        <dbReference type="HAMAP-Rule" id="MF_01419"/>
    </source>
</evidence>
<dbReference type="NCBIfam" id="TIGR01484">
    <property type="entry name" value="HAD-SF-IIB"/>
    <property type="match status" value="1"/>
</dbReference>
<dbReference type="eggNOG" id="arCOG01213">
    <property type="taxonomic scope" value="Archaea"/>
</dbReference>
<organism evidence="7 8">
    <name type="scientific">Caldivirga maquilingensis (strain ATCC 700844 / DSM 13496 / JCM 10307 / IC-167)</name>
    <dbReference type="NCBI Taxonomy" id="397948"/>
    <lineage>
        <taxon>Archaea</taxon>
        <taxon>Thermoproteota</taxon>
        <taxon>Thermoprotei</taxon>
        <taxon>Thermoproteales</taxon>
        <taxon>Thermoproteaceae</taxon>
        <taxon>Caldivirga</taxon>
    </lineage>
</organism>
<dbReference type="EC" id="3.1.3.18" evidence="5 6"/>
<gene>
    <name evidence="7" type="ordered locus">Cmaq_1223</name>
</gene>
<feature type="active site" description="Nucleophile" evidence="5">
    <location>
        <position position="11"/>
    </location>
</feature>
<dbReference type="PANTHER" id="PTHR10000:SF8">
    <property type="entry name" value="HAD SUPERFAMILY HYDROLASE-LIKE, TYPE 3"/>
    <property type="match status" value="1"/>
</dbReference>
<dbReference type="NCBIfam" id="TIGR01487">
    <property type="entry name" value="Pglycolate_arch"/>
    <property type="match status" value="1"/>
</dbReference>
<evidence type="ECO:0000313" key="8">
    <source>
        <dbReference type="Proteomes" id="UP000001137"/>
    </source>
</evidence>
<keyword evidence="1 5" id="KW-0479">Metal-binding</keyword>
<dbReference type="InterPro" id="IPR006379">
    <property type="entry name" value="HAD-SF_hydro_IIB"/>
</dbReference>
<feature type="binding site" evidence="5">
    <location>
        <position position="161"/>
    </location>
    <ligand>
        <name>substrate</name>
    </ligand>
</feature>
<keyword evidence="2 5" id="KW-0378">Hydrolase</keyword>
<dbReference type="Gene3D" id="3.40.50.1000">
    <property type="entry name" value="HAD superfamily/HAD-like"/>
    <property type="match status" value="1"/>
</dbReference>
<sequence length="240" mass="25875">MGMGINLLLLDVDGTLTVNRGELALEPEAIRAIQRARGRVRIGLVTGNALIVAEALAKYIGLNDAPIIAENGCIIKVNSSTIMLSALSARSIAEELIKRLGLKPTYQYPCRYLDMTLDVNGDDYNVVNRIREELIKMRVNESYAVETSGYAVHIRPIECSKATAIRRLCELINVDCSTVAFIGDSDIDAEAFKVVGLGVAVGNATGRAKEHAKLVTRNPSGKGVAEFIELMLSGGINTLT</sequence>
<proteinExistence type="inferred from homology"/>
<dbReference type="HOGENOM" id="CLU_044146_2_0_2"/>
<dbReference type="Proteomes" id="UP000001137">
    <property type="component" value="Chromosome"/>
</dbReference>
<dbReference type="AlphaFoldDB" id="A8ME44"/>
<dbReference type="InterPro" id="IPR036412">
    <property type="entry name" value="HAD-like_sf"/>
</dbReference>
<feature type="binding site" evidence="5">
    <location>
        <position position="11"/>
    </location>
    <ligand>
        <name>Mg(2+)</name>
        <dbReference type="ChEBI" id="CHEBI:18420"/>
    </ligand>
</feature>
<reference evidence="7 8" key="1">
    <citation type="submission" date="2007-10" db="EMBL/GenBank/DDBJ databases">
        <title>Complete sequence of Caldivirga maquilingensis IC-167.</title>
        <authorList>
            <consortium name="US DOE Joint Genome Institute"/>
            <person name="Copeland A."/>
            <person name="Lucas S."/>
            <person name="Lapidus A."/>
            <person name="Barry K."/>
            <person name="Glavina del Rio T."/>
            <person name="Dalin E."/>
            <person name="Tice H."/>
            <person name="Pitluck S."/>
            <person name="Saunders E."/>
            <person name="Brettin T."/>
            <person name="Bruce D."/>
            <person name="Detter J.C."/>
            <person name="Han C."/>
            <person name="Schmutz J."/>
            <person name="Larimer F."/>
            <person name="Land M."/>
            <person name="Hauser L."/>
            <person name="Kyrpides N."/>
            <person name="Ivanova N."/>
            <person name="Biddle J.F."/>
            <person name="Zhang Z."/>
            <person name="Fitz-Gibbon S.T."/>
            <person name="Lowe T.M."/>
            <person name="Saltikov C."/>
            <person name="House C.H."/>
            <person name="Richardson P."/>
        </authorList>
    </citation>
    <scope>NUCLEOTIDE SEQUENCE [LARGE SCALE GENOMIC DNA]</scope>
    <source>
        <strain evidence="8">ATCC 700844 / DSM 13496 / JCM 10307 / IC-167</strain>
    </source>
</reference>
<keyword evidence="4 5" id="KW-0119">Carbohydrate metabolism</keyword>
<comment type="function">
    <text evidence="5">Catalyzes the dephosphorylation of 2-phosphoglycolate.</text>
</comment>
<dbReference type="GO" id="GO:0008967">
    <property type="term" value="F:phosphoglycolate phosphatase activity"/>
    <property type="evidence" value="ECO:0007669"/>
    <property type="project" value="UniProtKB-UniRule"/>
</dbReference>
<feature type="binding site" evidence="5">
    <location>
        <position position="184"/>
    </location>
    <ligand>
        <name>Mg(2+)</name>
        <dbReference type="ChEBI" id="CHEBI:18420"/>
    </ligand>
</feature>
<name>A8ME44_CALMQ</name>
<keyword evidence="3 5" id="KW-0460">Magnesium</keyword>
<comment type="similarity">
    <text evidence="5">Belongs to the archaeal SPP-like hydrolase family.</text>
</comment>
<dbReference type="Gene3D" id="3.90.1070.10">
    <property type="match status" value="1"/>
</dbReference>
<dbReference type="HAMAP" id="MF_01419">
    <property type="entry name" value="GPH_hydrolase_arch"/>
    <property type="match status" value="1"/>
</dbReference>
<dbReference type="SUPFAM" id="SSF56784">
    <property type="entry name" value="HAD-like"/>
    <property type="match status" value="1"/>
</dbReference>
<accession>A8ME44</accession>
<dbReference type="PANTHER" id="PTHR10000">
    <property type="entry name" value="PHOSPHOSERINE PHOSPHATASE"/>
    <property type="match status" value="1"/>
</dbReference>
<evidence type="ECO:0000256" key="2">
    <source>
        <dbReference type="ARBA" id="ARBA00022801"/>
    </source>
</evidence>
<comment type="catalytic activity">
    <reaction evidence="5">
        <text>2-phosphoglycolate + H2O = glycolate + phosphate</text>
        <dbReference type="Rhea" id="RHEA:14369"/>
        <dbReference type="ChEBI" id="CHEBI:15377"/>
        <dbReference type="ChEBI" id="CHEBI:29805"/>
        <dbReference type="ChEBI" id="CHEBI:43474"/>
        <dbReference type="ChEBI" id="CHEBI:58033"/>
        <dbReference type="EC" id="3.1.3.18"/>
    </reaction>
</comment>
<dbReference type="GO" id="GO:0005829">
    <property type="term" value="C:cytosol"/>
    <property type="evidence" value="ECO:0007669"/>
    <property type="project" value="TreeGrafter"/>
</dbReference>
<dbReference type="STRING" id="397948.Cmaq_1223"/>
<evidence type="ECO:0000256" key="6">
    <source>
        <dbReference type="NCBIfam" id="TIGR01487"/>
    </source>
</evidence>
<dbReference type="Pfam" id="PF08282">
    <property type="entry name" value="Hydrolase_3"/>
    <property type="match status" value="2"/>
</dbReference>
<dbReference type="GO" id="GO:0000287">
    <property type="term" value="F:magnesium ion binding"/>
    <property type="evidence" value="ECO:0007669"/>
    <property type="project" value="InterPro"/>
</dbReference>
<evidence type="ECO:0000256" key="3">
    <source>
        <dbReference type="ARBA" id="ARBA00022842"/>
    </source>
</evidence>
<keyword evidence="8" id="KW-1185">Reference proteome</keyword>
<dbReference type="InterPro" id="IPR006382">
    <property type="entry name" value="PGPase"/>
</dbReference>
<dbReference type="EMBL" id="CP000852">
    <property type="protein sequence ID" value="ABW02050.1"/>
    <property type="molecule type" value="Genomic_DNA"/>
</dbReference>
<feature type="binding site" evidence="5">
    <location>
        <position position="188"/>
    </location>
    <ligand>
        <name>Mg(2+)</name>
        <dbReference type="ChEBI" id="CHEBI:18420"/>
    </ligand>
</feature>
<evidence type="ECO:0000256" key="4">
    <source>
        <dbReference type="ARBA" id="ARBA00023277"/>
    </source>
</evidence>
<evidence type="ECO:0000313" key="7">
    <source>
        <dbReference type="EMBL" id="ABW02050.1"/>
    </source>
</evidence>
<dbReference type="KEGG" id="cma:Cmaq_1223"/>
<dbReference type="InterPro" id="IPR023214">
    <property type="entry name" value="HAD_sf"/>
</dbReference>
<evidence type="ECO:0000256" key="1">
    <source>
        <dbReference type="ARBA" id="ARBA00022723"/>
    </source>
</evidence>